<evidence type="ECO:0000313" key="4">
    <source>
        <dbReference type="EMBL" id="NDV12786.1"/>
    </source>
</evidence>
<evidence type="ECO:0000256" key="2">
    <source>
        <dbReference type="ARBA" id="ARBA00007703"/>
    </source>
</evidence>
<dbReference type="InterPro" id="IPR007809">
    <property type="entry name" value="FlgN-like"/>
</dbReference>
<protein>
    <submittedName>
        <fullName evidence="4">Flagellar protein FlgN</fullName>
    </submittedName>
</protein>
<dbReference type="Proteomes" id="UP000482578">
    <property type="component" value="Unassembled WGS sequence"/>
</dbReference>
<evidence type="ECO:0000313" key="5">
    <source>
        <dbReference type="Proteomes" id="UP000482578"/>
    </source>
</evidence>
<dbReference type="GO" id="GO:0044780">
    <property type="term" value="P:bacterial-type flagellum assembly"/>
    <property type="evidence" value="ECO:0007669"/>
    <property type="project" value="InterPro"/>
</dbReference>
<dbReference type="EMBL" id="JAAGAA010000006">
    <property type="protein sequence ID" value="NDV12786.1"/>
    <property type="molecule type" value="Genomic_DNA"/>
</dbReference>
<keyword evidence="4" id="KW-0969">Cilium</keyword>
<comment type="caution">
    <text evidence="4">The sequence shown here is derived from an EMBL/GenBank/DDBJ whole genome shotgun (WGS) entry which is preliminary data.</text>
</comment>
<keyword evidence="5" id="KW-1185">Reference proteome</keyword>
<proteinExistence type="inferred from homology"/>
<evidence type="ECO:0000256" key="3">
    <source>
        <dbReference type="ARBA" id="ARBA00022795"/>
    </source>
</evidence>
<comment type="similarity">
    <text evidence="2">Belongs to the FlgN family.</text>
</comment>
<sequence length="141" mass="15301">MTQGEQLRALARNIVDDLAAYRQLGDLLDAQFQAALSGAPAQLQAAADRVLAQGEHLEASRCRREALVRALMPQGESLSVDKVLSGLPAPAGPRCRQAWHALADAVEACRARNLRNGEFFMRQQEAVGRVLYGESDVYQAG</sequence>
<dbReference type="Pfam" id="PF05130">
    <property type="entry name" value="FlgN"/>
    <property type="match status" value="1"/>
</dbReference>
<dbReference type="RefSeq" id="WP_163316003.1">
    <property type="nucleotide sequence ID" value="NZ_JAAGAA010000006.1"/>
</dbReference>
<comment type="function">
    <text evidence="1">Required for the efficient initiation of filament assembly.</text>
</comment>
<dbReference type="AlphaFoldDB" id="A0A6B2KRC8"/>
<keyword evidence="4" id="KW-0282">Flagellum</keyword>
<dbReference type="Gene3D" id="1.20.58.300">
    <property type="entry name" value="FlgN-like"/>
    <property type="match status" value="1"/>
</dbReference>
<dbReference type="InterPro" id="IPR036679">
    <property type="entry name" value="FlgN-like_sf"/>
</dbReference>
<keyword evidence="4" id="KW-0966">Cell projection</keyword>
<evidence type="ECO:0000256" key="1">
    <source>
        <dbReference type="ARBA" id="ARBA00002397"/>
    </source>
</evidence>
<organism evidence="4 5">
    <name type="scientific">Crenobacter caeni</name>
    <dbReference type="NCBI Taxonomy" id="2705474"/>
    <lineage>
        <taxon>Bacteria</taxon>
        <taxon>Pseudomonadati</taxon>
        <taxon>Pseudomonadota</taxon>
        <taxon>Betaproteobacteria</taxon>
        <taxon>Neisseriales</taxon>
        <taxon>Neisseriaceae</taxon>
        <taxon>Crenobacter</taxon>
    </lineage>
</organism>
<accession>A0A6B2KRC8</accession>
<reference evidence="4 5" key="1">
    <citation type="submission" date="2020-02" db="EMBL/GenBank/DDBJ databases">
        <authorList>
            <person name="Yang Z."/>
        </authorList>
    </citation>
    <scope>NUCLEOTIDE SEQUENCE [LARGE SCALE GENOMIC DNA]</scope>
    <source>
        <strain evidence="4 5">HX-7-9</strain>
    </source>
</reference>
<name>A0A6B2KRC8_9NEIS</name>
<dbReference type="SUPFAM" id="SSF140566">
    <property type="entry name" value="FlgN-like"/>
    <property type="match status" value="1"/>
</dbReference>
<keyword evidence="3" id="KW-1005">Bacterial flagellum biogenesis</keyword>
<gene>
    <name evidence="4" type="ORF">GZH52_08210</name>
</gene>